<dbReference type="EMBL" id="UINC01019894">
    <property type="protein sequence ID" value="SVA84075.1"/>
    <property type="molecule type" value="Genomic_DNA"/>
</dbReference>
<keyword evidence="3 7" id="KW-0812">Transmembrane</keyword>
<dbReference type="GO" id="GO:0020037">
    <property type="term" value="F:heme binding"/>
    <property type="evidence" value="ECO:0007669"/>
    <property type="project" value="InterPro"/>
</dbReference>
<dbReference type="AlphaFoldDB" id="A0A381Z463"/>
<feature type="transmembrane region" description="Helical" evidence="7">
    <location>
        <begin position="104"/>
        <end position="122"/>
    </location>
</feature>
<proteinExistence type="inferred from homology"/>
<comment type="subcellular location">
    <subcellularLocation>
        <location evidence="1">Membrane</location>
        <topology evidence="1">Multi-pass membrane protein</topology>
    </subcellularLocation>
</comment>
<evidence type="ECO:0000256" key="5">
    <source>
        <dbReference type="ARBA" id="ARBA00022989"/>
    </source>
</evidence>
<evidence type="ECO:0000259" key="8">
    <source>
        <dbReference type="Pfam" id="PF01578"/>
    </source>
</evidence>
<dbReference type="GO" id="GO:0005886">
    <property type="term" value="C:plasma membrane"/>
    <property type="evidence" value="ECO:0007669"/>
    <property type="project" value="TreeGrafter"/>
</dbReference>
<gene>
    <name evidence="9" type="ORF">METZ01_LOCUS136929</name>
</gene>
<evidence type="ECO:0000256" key="6">
    <source>
        <dbReference type="ARBA" id="ARBA00023136"/>
    </source>
</evidence>
<dbReference type="PANTHER" id="PTHR30071:SF1">
    <property type="entry name" value="CYTOCHROME B_B6 PROTEIN-RELATED"/>
    <property type="match status" value="1"/>
</dbReference>
<feature type="domain" description="Cytochrome c assembly protein" evidence="8">
    <location>
        <begin position="9"/>
        <end position="160"/>
    </location>
</feature>
<evidence type="ECO:0000256" key="2">
    <source>
        <dbReference type="ARBA" id="ARBA00005840"/>
    </source>
</evidence>
<dbReference type="PRINTS" id="PR01386">
    <property type="entry name" value="CCMCBIOGNSIS"/>
</dbReference>
<keyword evidence="5 7" id="KW-1133">Transmembrane helix</keyword>
<name>A0A381Z463_9ZZZZ</name>
<feature type="transmembrane region" description="Helical" evidence="7">
    <location>
        <begin position="41"/>
        <end position="61"/>
    </location>
</feature>
<organism evidence="9">
    <name type="scientific">marine metagenome</name>
    <dbReference type="NCBI Taxonomy" id="408172"/>
    <lineage>
        <taxon>unclassified sequences</taxon>
        <taxon>metagenomes</taxon>
        <taxon>ecological metagenomes</taxon>
    </lineage>
</organism>
<keyword evidence="4" id="KW-0201">Cytochrome c-type biogenesis</keyword>
<feature type="transmembrane region" description="Helical" evidence="7">
    <location>
        <begin position="134"/>
        <end position="159"/>
    </location>
</feature>
<comment type="similarity">
    <text evidence="2">Belongs to the CcmC/CycZ/HelC family.</text>
</comment>
<feature type="transmembrane region" description="Helical" evidence="7">
    <location>
        <begin position="179"/>
        <end position="204"/>
    </location>
</feature>
<evidence type="ECO:0000256" key="1">
    <source>
        <dbReference type="ARBA" id="ARBA00004141"/>
    </source>
</evidence>
<evidence type="ECO:0000256" key="3">
    <source>
        <dbReference type="ARBA" id="ARBA00022692"/>
    </source>
</evidence>
<dbReference type="GO" id="GO:0015232">
    <property type="term" value="F:heme transmembrane transporter activity"/>
    <property type="evidence" value="ECO:0007669"/>
    <property type="project" value="InterPro"/>
</dbReference>
<dbReference type="InterPro" id="IPR002541">
    <property type="entry name" value="Cyt_c_assembly"/>
</dbReference>
<dbReference type="PANTHER" id="PTHR30071">
    <property type="entry name" value="HEME EXPORTER PROTEIN C"/>
    <property type="match status" value="1"/>
</dbReference>
<keyword evidence="6 7" id="KW-0472">Membrane</keyword>
<dbReference type="InterPro" id="IPR045062">
    <property type="entry name" value="Cyt_c_biogenesis_CcsA/CcmC"/>
</dbReference>
<sequence>MLTVLGLLGLVVVYWLSFFWVSTEASQGVAQRIFYVHVPAAWTAFLGFGIAALASGMYLWLRDERFDRTALCAAEGGMVFATIMITTGPLWGRIAWGTYWTREPRLTLTLLMWFIFLGYFLVRRSSENPEKGKRYAAVTAIMGALMIPFIHVSVLWFRSLHPQPVVLRTDGGPALPGDMLTLLLTSLGVFTMLFVGLFMLRYALEGLRNGITLRTRKVVA</sequence>
<evidence type="ECO:0000313" key="9">
    <source>
        <dbReference type="EMBL" id="SVA84075.1"/>
    </source>
</evidence>
<feature type="transmembrane region" description="Helical" evidence="7">
    <location>
        <begin position="73"/>
        <end position="92"/>
    </location>
</feature>
<dbReference type="InterPro" id="IPR003557">
    <property type="entry name" value="Cyt_c_biogenesis_CcmC"/>
</dbReference>
<accession>A0A381Z463</accession>
<protein>
    <recommendedName>
        <fullName evidence="8">Cytochrome c assembly protein domain-containing protein</fullName>
    </recommendedName>
</protein>
<evidence type="ECO:0000256" key="4">
    <source>
        <dbReference type="ARBA" id="ARBA00022748"/>
    </source>
</evidence>
<dbReference type="Pfam" id="PF01578">
    <property type="entry name" value="Cytochrom_C_asm"/>
    <property type="match status" value="1"/>
</dbReference>
<evidence type="ECO:0000256" key="7">
    <source>
        <dbReference type="SAM" id="Phobius"/>
    </source>
</evidence>
<dbReference type="GO" id="GO:0017004">
    <property type="term" value="P:cytochrome complex assembly"/>
    <property type="evidence" value="ECO:0007669"/>
    <property type="project" value="UniProtKB-KW"/>
</dbReference>
<reference evidence="9" key="1">
    <citation type="submission" date="2018-05" db="EMBL/GenBank/DDBJ databases">
        <authorList>
            <person name="Lanie J.A."/>
            <person name="Ng W.-L."/>
            <person name="Kazmierczak K.M."/>
            <person name="Andrzejewski T.M."/>
            <person name="Davidsen T.M."/>
            <person name="Wayne K.J."/>
            <person name="Tettelin H."/>
            <person name="Glass J.I."/>
            <person name="Rusch D."/>
            <person name="Podicherti R."/>
            <person name="Tsui H.-C.T."/>
            <person name="Winkler M.E."/>
        </authorList>
    </citation>
    <scope>NUCLEOTIDE SEQUENCE</scope>
</reference>